<dbReference type="RefSeq" id="WP_115811539.1">
    <property type="nucleotide sequence ID" value="NZ_QUNI01000003.1"/>
</dbReference>
<accession>A0A3E0EQ93</accession>
<protein>
    <submittedName>
        <fullName evidence="3">Uncharacterized protein YndB with AHSA1/START domain</fullName>
    </submittedName>
</protein>
<evidence type="ECO:0000313" key="4">
    <source>
        <dbReference type="Proteomes" id="UP000257136"/>
    </source>
</evidence>
<evidence type="ECO:0000313" key="3">
    <source>
        <dbReference type="EMBL" id="REH00309.1"/>
    </source>
</evidence>
<dbReference type="SUPFAM" id="SSF55961">
    <property type="entry name" value="Bet v1-like"/>
    <property type="match status" value="1"/>
</dbReference>
<organism evidence="3 4">
    <name type="scientific">Flavobacterium aquicola</name>
    <dbReference type="NCBI Taxonomy" id="1682742"/>
    <lineage>
        <taxon>Bacteria</taxon>
        <taxon>Pseudomonadati</taxon>
        <taxon>Bacteroidota</taxon>
        <taxon>Flavobacteriia</taxon>
        <taxon>Flavobacteriales</taxon>
        <taxon>Flavobacteriaceae</taxon>
        <taxon>Flavobacterium</taxon>
    </lineage>
</organism>
<gene>
    <name evidence="3" type="ORF">C8P67_103286</name>
</gene>
<evidence type="ECO:0000259" key="2">
    <source>
        <dbReference type="Pfam" id="PF08327"/>
    </source>
</evidence>
<dbReference type="OrthoDB" id="384974at2"/>
<dbReference type="Proteomes" id="UP000257136">
    <property type="component" value="Unassembled WGS sequence"/>
</dbReference>
<proteinExistence type="inferred from homology"/>
<comment type="similarity">
    <text evidence="1">Belongs to the AHA1 family.</text>
</comment>
<feature type="domain" description="Activator of Hsp90 ATPase homologue 1/2-like C-terminal" evidence="2">
    <location>
        <begin position="10"/>
        <end position="132"/>
    </location>
</feature>
<reference evidence="3 4" key="1">
    <citation type="submission" date="2018-08" db="EMBL/GenBank/DDBJ databases">
        <title>Genomic Encyclopedia of Archaeal and Bacterial Type Strains, Phase II (KMG-II): from individual species to whole genera.</title>
        <authorList>
            <person name="Goeker M."/>
        </authorList>
    </citation>
    <scope>NUCLEOTIDE SEQUENCE [LARGE SCALE GENOMIC DNA]</scope>
    <source>
        <strain evidence="3 4">DSM 100880</strain>
    </source>
</reference>
<dbReference type="InterPro" id="IPR013538">
    <property type="entry name" value="ASHA1/2-like_C"/>
</dbReference>
<dbReference type="EMBL" id="QUNI01000003">
    <property type="protein sequence ID" value="REH00309.1"/>
    <property type="molecule type" value="Genomic_DNA"/>
</dbReference>
<dbReference type="AlphaFoldDB" id="A0A3E0EQ93"/>
<evidence type="ECO:0000256" key="1">
    <source>
        <dbReference type="ARBA" id="ARBA00006817"/>
    </source>
</evidence>
<dbReference type="Pfam" id="PF08327">
    <property type="entry name" value="AHSA1"/>
    <property type="match status" value="1"/>
</dbReference>
<name>A0A3E0EQ93_9FLAO</name>
<sequence>MITVKCKVETSIDEVWKFWTTPEHITKWSYASDDWHTPYAENDLRVGGKFKSTMASKDGTMSFDFEGEYTKVENHSMIEYKMADGRKVDIYFISLEDGVEIIESFDPENVNSEEMQREGWQAILDNFKKYAECL</sequence>
<dbReference type="Gene3D" id="3.30.530.20">
    <property type="match status" value="1"/>
</dbReference>
<dbReference type="CDD" id="cd08897">
    <property type="entry name" value="SRPBCC_CalC_Aha1-like_4"/>
    <property type="match status" value="1"/>
</dbReference>
<keyword evidence="4" id="KW-1185">Reference proteome</keyword>
<dbReference type="InterPro" id="IPR023393">
    <property type="entry name" value="START-like_dom_sf"/>
</dbReference>
<comment type="caution">
    <text evidence="3">The sequence shown here is derived from an EMBL/GenBank/DDBJ whole genome shotgun (WGS) entry which is preliminary data.</text>
</comment>